<feature type="compositionally biased region" description="Basic and acidic residues" evidence="1">
    <location>
        <begin position="64"/>
        <end position="78"/>
    </location>
</feature>
<comment type="caution">
    <text evidence="2">The sequence shown here is derived from an EMBL/GenBank/DDBJ whole genome shotgun (WGS) entry which is preliminary data.</text>
</comment>
<reference evidence="2" key="1">
    <citation type="submission" date="2019-08" db="EMBL/GenBank/DDBJ databases">
        <authorList>
            <person name="Kucharzyk K."/>
            <person name="Murdoch R.W."/>
            <person name="Higgins S."/>
            <person name="Loffler F."/>
        </authorList>
    </citation>
    <scope>NUCLEOTIDE SEQUENCE</scope>
</reference>
<feature type="compositionally biased region" description="Basic and acidic residues" evidence="1">
    <location>
        <begin position="1"/>
        <end position="13"/>
    </location>
</feature>
<feature type="region of interest" description="Disordered" evidence="1">
    <location>
        <begin position="64"/>
        <end position="83"/>
    </location>
</feature>
<proteinExistence type="predicted"/>
<accession>A0A645ICV5</accession>
<evidence type="ECO:0000256" key="1">
    <source>
        <dbReference type="SAM" id="MobiDB-lite"/>
    </source>
</evidence>
<name>A0A645ICV5_9ZZZZ</name>
<dbReference type="AlphaFoldDB" id="A0A645ICV5"/>
<organism evidence="2">
    <name type="scientific">bioreactor metagenome</name>
    <dbReference type="NCBI Taxonomy" id="1076179"/>
    <lineage>
        <taxon>unclassified sequences</taxon>
        <taxon>metagenomes</taxon>
        <taxon>ecological metagenomes</taxon>
    </lineage>
</organism>
<feature type="region of interest" description="Disordered" evidence="1">
    <location>
        <begin position="1"/>
        <end position="41"/>
    </location>
</feature>
<gene>
    <name evidence="2" type="ORF">SDC9_192830</name>
</gene>
<feature type="region of interest" description="Disordered" evidence="1">
    <location>
        <begin position="137"/>
        <end position="168"/>
    </location>
</feature>
<evidence type="ECO:0000313" key="2">
    <source>
        <dbReference type="EMBL" id="MPN45263.1"/>
    </source>
</evidence>
<sequence length="168" mass="18732">MERPARYVAERSAPDPGGPRQDRPRAAGRRRRAAGRRAGQDCADPRLCLALSRSRLHRPVLRDCRSGRRTDPGLDRLAKPPRRVQGHCQAHGRECRQHQRHPPRSLRLLRPQLRGRRLLGCGADVCRRGQARARAADARAGSRLGAQGHGPADSRARRPGRAKQCGRL</sequence>
<dbReference type="EMBL" id="VSSQ01105012">
    <property type="protein sequence ID" value="MPN45263.1"/>
    <property type="molecule type" value="Genomic_DNA"/>
</dbReference>
<protein>
    <submittedName>
        <fullName evidence="2">Uncharacterized protein</fullName>
    </submittedName>
</protein>
<feature type="compositionally biased region" description="Basic residues" evidence="1">
    <location>
        <begin position="26"/>
        <end position="35"/>
    </location>
</feature>
<feature type="compositionally biased region" description="Basic residues" evidence="1">
    <location>
        <begin position="157"/>
        <end position="168"/>
    </location>
</feature>